<feature type="domain" description="PAS" evidence="6">
    <location>
        <begin position="281"/>
        <end position="352"/>
    </location>
</feature>
<keyword evidence="5" id="KW-1133">Transmembrane helix</keyword>
<dbReference type="PANTHER" id="PTHR44757">
    <property type="entry name" value="DIGUANYLATE CYCLASE DGCP"/>
    <property type="match status" value="1"/>
</dbReference>
<dbReference type="InterPro" id="IPR000014">
    <property type="entry name" value="PAS"/>
</dbReference>
<dbReference type="InterPro" id="IPR035919">
    <property type="entry name" value="EAL_sf"/>
</dbReference>
<dbReference type="Pfam" id="PF08448">
    <property type="entry name" value="PAS_4"/>
    <property type="match status" value="1"/>
</dbReference>
<dbReference type="InterPro" id="IPR013656">
    <property type="entry name" value="PAS_4"/>
</dbReference>
<dbReference type="SUPFAM" id="SSF55073">
    <property type="entry name" value="Nucleotide cyclase"/>
    <property type="match status" value="1"/>
</dbReference>
<evidence type="ECO:0000256" key="5">
    <source>
        <dbReference type="SAM" id="Phobius"/>
    </source>
</evidence>
<dbReference type="EC" id="3.1.4.52" evidence="2"/>
<dbReference type="InterPro" id="IPR029787">
    <property type="entry name" value="Nucleotide_cyclase"/>
</dbReference>
<dbReference type="InterPro" id="IPR001638">
    <property type="entry name" value="Solute-binding_3/MltF_N"/>
</dbReference>
<keyword evidence="11" id="KW-1185">Reference proteome</keyword>
<dbReference type="InterPro" id="IPR001633">
    <property type="entry name" value="EAL_dom"/>
</dbReference>
<feature type="domain" description="EAL" evidence="8">
    <location>
        <begin position="582"/>
        <end position="836"/>
    </location>
</feature>
<evidence type="ECO:0000313" key="10">
    <source>
        <dbReference type="EMBL" id="OOG27648.1"/>
    </source>
</evidence>
<gene>
    <name evidence="10" type="ORF">B1C78_03070</name>
</gene>
<evidence type="ECO:0000313" key="11">
    <source>
        <dbReference type="Proteomes" id="UP000189462"/>
    </source>
</evidence>
<dbReference type="SMART" id="SM00062">
    <property type="entry name" value="PBPb"/>
    <property type="match status" value="1"/>
</dbReference>
<evidence type="ECO:0000256" key="2">
    <source>
        <dbReference type="ARBA" id="ARBA00012282"/>
    </source>
</evidence>
<organism evidence="10 11">
    <name type="scientific">Thioalkalivibrio denitrificans</name>
    <dbReference type="NCBI Taxonomy" id="108003"/>
    <lineage>
        <taxon>Bacteria</taxon>
        <taxon>Pseudomonadati</taxon>
        <taxon>Pseudomonadota</taxon>
        <taxon>Gammaproteobacteria</taxon>
        <taxon>Chromatiales</taxon>
        <taxon>Ectothiorhodospiraceae</taxon>
        <taxon>Thioalkalivibrio</taxon>
    </lineage>
</organism>
<dbReference type="SUPFAM" id="SSF55785">
    <property type="entry name" value="PYP-like sensor domain (PAS domain)"/>
    <property type="match status" value="1"/>
</dbReference>
<evidence type="ECO:0000259" key="7">
    <source>
        <dbReference type="PROSITE" id="PS50113"/>
    </source>
</evidence>
<dbReference type="Pfam" id="PF00497">
    <property type="entry name" value="SBP_bac_3"/>
    <property type="match status" value="1"/>
</dbReference>
<reference evidence="10 11" key="1">
    <citation type="submission" date="2017-02" db="EMBL/GenBank/DDBJ databases">
        <title>Genomic diversity within the haloalkaliphilic genus Thioalkalivibrio.</title>
        <authorList>
            <person name="Ahn A.-C."/>
            <person name="Meier-Kolthoff J."/>
            <person name="Overmars L."/>
            <person name="Richter M."/>
            <person name="Woyke T."/>
            <person name="Sorokin D.Y."/>
            <person name="Muyzer G."/>
        </authorList>
    </citation>
    <scope>NUCLEOTIDE SEQUENCE [LARGE SCALE GENOMIC DNA]</scope>
    <source>
        <strain evidence="10 11">ALJD</strain>
    </source>
</reference>
<evidence type="ECO:0000256" key="1">
    <source>
        <dbReference type="ARBA" id="ARBA00001946"/>
    </source>
</evidence>
<comment type="caution">
    <text evidence="10">The sequence shown here is derived from an EMBL/GenBank/DDBJ whole genome shotgun (WGS) entry which is preliminary data.</text>
</comment>
<dbReference type="Gene3D" id="3.20.20.450">
    <property type="entry name" value="EAL domain"/>
    <property type="match status" value="1"/>
</dbReference>
<keyword evidence="5" id="KW-0812">Transmembrane</keyword>
<dbReference type="SUPFAM" id="SSF53850">
    <property type="entry name" value="Periplasmic binding protein-like II"/>
    <property type="match status" value="1"/>
</dbReference>
<dbReference type="SMART" id="SM00267">
    <property type="entry name" value="GGDEF"/>
    <property type="match status" value="1"/>
</dbReference>
<evidence type="ECO:0000259" key="9">
    <source>
        <dbReference type="PROSITE" id="PS50887"/>
    </source>
</evidence>
<dbReference type="SMART" id="SM00052">
    <property type="entry name" value="EAL"/>
    <property type="match status" value="1"/>
</dbReference>
<keyword evidence="3" id="KW-0973">c-di-GMP</keyword>
<dbReference type="PROSITE" id="PS50883">
    <property type="entry name" value="EAL"/>
    <property type="match status" value="1"/>
</dbReference>
<dbReference type="CDD" id="cd00130">
    <property type="entry name" value="PAS"/>
    <property type="match status" value="1"/>
</dbReference>
<dbReference type="FunFam" id="3.20.20.450:FF:000001">
    <property type="entry name" value="Cyclic di-GMP phosphodiesterase yahA"/>
    <property type="match status" value="1"/>
</dbReference>
<dbReference type="Pfam" id="PF00563">
    <property type="entry name" value="EAL"/>
    <property type="match status" value="1"/>
</dbReference>
<dbReference type="SMART" id="SM00091">
    <property type="entry name" value="PAS"/>
    <property type="match status" value="1"/>
</dbReference>
<dbReference type="FunFam" id="3.30.70.270:FF:000001">
    <property type="entry name" value="Diguanylate cyclase domain protein"/>
    <property type="match status" value="1"/>
</dbReference>
<evidence type="ECO:0000256" key="4">
    <source>
        <dbReference type="ARBA" id="ARBA00051114"/>
    </source>
</evidence>
<dbReference type="GO" id="GO:0071111">
    <property type="term" value="F:cyclic-guanylate-specific phosphodiesterase activity"/>
    <property type="evidence" value="ECO:0007669"/>
    <property type="project" value="UniProtKB-EC"/>
</dbReference>
<dbReference type="PROSITE" id="PS50112">
    <property type="entry name" value="PAS"/>
    <property type="match status" value="1"/>
</dbReference>
<dbReference type="InterPro" id="IPR043128">
    <property type="entry name" value="Rev_trsase/Diguanyl_cyclase"/>
</dbReference>
<dbReference type="NCBIfam" id="TIGR00229">
    <property type="entry name" value="sensory_box"/>
    <property type="match status" value="1"/>
</dbReference>
<evidence type="ECO:0000256" key="3">
    <source>
        <dbReference type="ARBA" id="ARBA00022636"/>
    </source>
</evidence>
<evidence type="ECO:0000259" key="6">
    <source>
        <dbReference type="PROSITE" id="PS50112"/>
    </source>
</evidence>
<dbReference type="CDD" id="cd01949">
    <property type="entry name" value="GGDEF"/>
    <property type="match status" value="1"/>
</dbReference>
<protein>
    <recommendedName>
        <fullName evidence="2">cyclic-guanylate-specific phosphodiesterase</fullName>
        <ecNumber evidence="2">3.1.4.52</ecNumber>
    </recommendedName>
</protein>
<accession>A0A1V3NS03</accession>
<dbReference type="CDD" id="cd13706">
    <property type="entry name" value="PBP2_HisK_like_1"/>
    <property type="match status" value="1"/>
</dbReference>
<feature type="domain" description="PAC" evidence="7">
    <location>
        <begin position="355"/>
        <end position="407"/>
    </location>
</feature>
<dbReference type="InterPro" id="IPR052155">
    <property type="entry name" value="Biofilm_reg_signaling"/>
</dbReference>
<dbReference type="SUPFAM" id="SSF141868">
    <property type="entry name" value="EAL domain-like"/>
    <property type="match status" value="1"/>
</dbReference>
<dbReference type="Pfam" id="PF00990">
    <property type="entry name" value="GGDEF"/>
    <property type="match status" value="1"/>
</dbReference>
<dbReference type="EMBL" id="MVBK01000018">
    <property type="protein sequence ID" value="OOG27648.1"/>
    <property type="molecule type" value="Genomic_DNA"/>
</dbReference>
<dbReference type="InterPro" id="IPR035965">
    <property type="entry name" value="PAS-like_dom_sf"/>
</dbReference>
<comment type="cofactor">
    <cofactor evidence="1">
        <name>Mg(2+)</name>
        <dbReference type="ChEBI" id="CHEBI:18420"/>
    </cofactor>
</comment>
<dbReference type="Gene3D" id="3.30.70.270">
    <property type="match status" value="1"/>
</dbReference>
<dbReference type="PROSITE" id="PS50887">
    <property type="entry name" value="GGDEF"/>
    <property type="match status" value="1"/>
</dbReference>
<dbReference type="PROSITE" id="PS50113">
    <property type="entry name" value="PAC"/>
    <property type="match status" value="1"/>
</dbReference>
<feature type="domain" description="GGDEF" evidence="9">
    <location>
        <begin position="439"/>
        <end position="573"/>
    </location>
</feature>
<dbReference type="Gene3D" id="3.30.450.20">
    <property type="entry name" value="PAS domain"/>
    <property type="match status" value="1"/>
</dbReference>
<comment type="catalytic activity">
    <reaction evidence="4">
        <text>3',3'-c-di-GMP + H2O = 5'-phosphoguanylyl(3'-&gt;5')guanosine + H(+)</text>
        <dbReference type="Rhea" id="RHEA:24902"/>
        <dbReference type="ChEBI" id="CHEBI:15377"/>
        <dbReference type="ChEBI" id="CHEBI:15378"/>
        <dbReference type="ChEBI" id="CHEBI:58754"/>
        <dbReference type="ChEBI" id="CHEBI:58805"/>
        <dbReference type="EC" id="3.1.4.52"/>
    </reaction>
    <physiologicalReaction direction="left-to-right" evidence="4">
        <dbReference type="Rhea" id="RHEA:24903"/>
    </physiologicalReaction>
</comment>
<proteinExistence type="predicted"/>
<evidence type="ECO:0000259" key="8">
    <source>
        <dbReference type="PROSITE" id="PS50883"/>
    </source>
</evidence>
<dbReference type="PANTHER" id="PTHR44757:SF2">
    <property type="entry name" value="BIOFILM ARCHITECTURE MAINTENANCE PROTEIN MBAA"/>
    <property type="match status" value="1"/>
</dbReference>
<keyword evidence="5" id="KW-0472">Membrane</keyword>
<feature type="transmembrane region" description="Helical" evidence="5">
    <location>
        <begin position="236"/>
        <end position="256"/>
    </location>
</feature>
<dbReference type="Gene3D" id="3.40.190.10">
    <property type="entry name" value="Periplasmic binding protein-like II"/>
    <property type="match status" value="2"/>
</dbReference>
<dbReference type="InterPro" id="IPR000160">
    <property type="entry name" value="GGDEF_dom"/>
</dbReference>
<dbReference type="NCBIfam" id="TIGR00254">
    <property type="entry name" value="GGDEF"/>
    <property type="match status" value="1"/>
</dbReference>
<dbReference type="AlphaFoldDB" id="A0A1V3NS03"/>
<dbReference type="GO" id="GO:0071732">
    <property type="term" value="P:cellular response to nitric oxide"/>
    <property type="evidence" value="ECO:0007669"/>
    <property type="project" value="UniProtKB-ARBA"/>
</dbReference>
<dbReference type="STRING" id="108003.B1C78_03070"/>
<dbReference type="InterPro" id="IPR000700">
    <property type="entry name" value="PAS-assoc_C"/>
</dbReference>
<name>A0A1V3NS03_9GAMM</name>
<sequence length="844" mass="95457">MSAPAAGAEPLIVSQDHAWPPFAFRDEQGSPRGLLVEFWELIGEELGRPVEFALTDWDDSLAQVRDGQAHVHGGLFRSPERERFLDFGNEIFPLRTAMFASGALTSSQVSDLADMPVGVTRGGFESEYLRTHHPGLNLHYYDNNERLIRAATRGEVEAFAADYPVAMYLLDRHASPEQFRVIEVLYARNLAFATARGETALLSELNNVIARLDPDELSRITQKWMHSEAVHRLPPGFWLGLLAGILTLLLGSLIIYSRLLRRQVVLHTHRLQETNDSLRAERDFSRSVLDASPAFFVALDNQYRIRMMNPTMLTRLGYTAQEVIGEDFVQLCTPEYEHESLQTLFHHMLVSGKPIHHESHALTRSGEERLVEWHGNSVAGPSGEPEFFFAIGLDITDRRRAETQLEHIAHFDPLTGLPNRSLLQVRLNHALDMARRRNRRVAVLFLDLDRFKVINDSLGHAYGDEVLRTITRRLRGRLREEDTIARWGGDEFIVMLEEVANAPDVSTIAGDILKELALPCTLSNGQDVYVGGSIGISLYPEDGDNAEQLIMRADTAMYQAKDQGRSTYQFYTSALTRAAHDRLALETSLRHALEREEFTLHYQPQVRVADGALIGLEALVRWRHPERGLVAPDEFIPLAEETGLIGPLGLWVMRTACRQAKIWSSLFARPLHMAVNVSVRQLRHPNLLDQVRSILQETGLPAQSLELELTESTLMSREERTEQTLRNLKELGVRLSIDDFGTGYSSLAYLKRMPIDVLKIDRSFVKDIPEDFSDMEIAATIIAMARTLRLQVVAEGVETPAQMDFLRERGCDSYQGFLLTRPMDAAAMTRWIDEYTDTRLRAVP</sequence>
<dbReference type="Proteomes" id="UP000189462">
    <property type="component" value="Unassembled WGS sequence"/>
</dbReference>
<dbReference type="CDD" id="cd01948">
    <property type="entry name" value="EAL"/>
    <property type="match status" value="1"/>
</dbReference>